<name>D4G7V9_RIEPU</name>
<feature type="domain" description="Glycosyl hydrolase-like 10" evidence="3">
    <location>
        <begin position="49"/>
        <end position="386"/>
    </location>
</feature>
<keyword evidence="2" id="KW-0472">Membrane</keyword>
<protein>
    <submittedName>
        <fullName evidence="4">YddW</fullName>
    </submittedName>
</protein>
<proteinExistence type="predicted"/>
<dbReference type="InterPro" id="IPR052177">
    <property type="entry name" value="Divisome_Glycosyl_Hydrolase"/>
</dbReference>
<evidence type="ECO:0000256" key="2">
    <source>
        <dbReference type="SAM" id="Phobius"/>
    </source>
</evidence>
<dbReference type="KEGG" id="rip:RIEPE_0151"/>
<dbReference type="SUPFAM" id="SSF51445">
    <property type="entry name" value="(Trans)glycosidases"/>
    <property type="match status" value="1"/>
</dbReference>
<dbReference type="Proteomes" id="UP000001700">
    <property type="component" value="Chromosome"/>
</dbReference>
<evidence type="ECO:0000313" key="4">
    <source>
        <dbReference type="EMBL" id="ADD79428.1"/>
    </source>
</evidence>
<dbReference type="EMBL" id="CP001085">
    <property type="protein sequence ID" value="ADD79428.1"/>
    <property type="molecule type" value="Genomic_DNA"/>
</dbReference>
<accession>D4G7V9</accession>
<evidence type="ECO:0000313" key="5">
    <source>
        <dbReference type="Proteomes" id="UP000001700"/>
    </source>
</evidence>
<dbReference type="RefSeq" id="WP_013087418.1">
    <property type="nucleotide sequence ID" value="NC_014109.1"/>
</dbReference>
<evidence type="ECO:0000259" key="3">
    <source>
        <dbReference type="Pfam" id="PF02638"/>
    </source>
</evidence>
<dbReference type="eggNOG" id="COG1649">
    <property type="taxonomic scope" value="Bacteria"/>
</dbReference>
<keyword evidence="2" id="KW-1133">Transmembrane helix</keyword>
<keyword evidence="1" id="KW-0732">Signal</keyword>
<dbReference type="InterPro" id="IPR017853">
    <property type="entry name" value="GH"/>
</dbReference>
<dbReference type="InterPro" id="IPR003790">
    <property type="entry name" value="GHL10"/>
</dbReference>
<dbReference type="HOGENOM" id="CLU_019247_0_1_6"/>
<evidence type="ECO:0000256" key="1">
    <source>
        <dbReference type="ARBA" id="ARBA00022729"/>
    </source>
</evidence>
<reference evidence="4" key="1">
    <citation type="submission" date="2008-05" db="EMBL/GenBank/DDBJ databases">
        <title>Genome sequence of Riesia pediculicola USDA.</title>
        <authorList>
            <person name="Kirkness E.F."/>
        </authorList>
    </citation>
    <scope>NUCLEOTIDE SEQUENCE [LARGE SCALE GENOMIC DNA]</scope>
    <source>
        <strain evidence="4">USDA</strain>
    </source>
</reference>
<dbReference type="Gene3D" id="3.20.20.80">
    <property type="entry name" value="Glycosidases"/>
    <property type="match status" value="1"/>
</dbReference>
<keyword evidence="5" id="KW-1185">Reference proteome</keyword>
<dbReference type="PANTHER" id="PTHR43405:SF1">
    <property type="entry name" value="GLYCOSYL HYDROLASE DIGH"/>
    <property type="match status" value="1"/>
</dbReference>
<sequence length="448" mass="52550">MTVKDKYDLSLESRSKNHYRNFWLYILYILILSLFLCTLFEKQADSSGIRGIWIATIFGLDWPHSSSSTSFFRTSIDRRIKQQKNSLIKKLNSLRKIGINTIFFQVKPDGTSLYRSRILPWSNVLTGKIGKDPGYDPLKFIIKEAHKRNLKIHAWLNPYRVSTKTDSKTISSLKDTAFSCLPSVYVKHNNWIKISHNQFVLDPGLPEVRKWIIKIVEEIVKFYDVDGIHFDDYFYYEDSFSKLEDDDTYYKYSNRFSNKENWRRNNTFLLVREVYKKVHAIKPNVKFGVSPMGIWRNVGNDPSGSNTDSKNSSYDSCYADIKLWIKSGILDYVIPQIYWSSSYKIAKYNVLVKWWADLIKSSRTKLCIGLALYKAGTYSLKEPDWFENYGITEIKKQLDFNDNISEIDGVVLFRESFLTSSSKISKKIVEYLQKRWKVNKRNNFNSPV</sequence>
<dbReference type="AlphaFoldDB" id="D4G7V9"/>
<dbReference type="OrthoDB" id="9773203at2"/>
<organism evidence="4 5">
    <name type="scientific">Riesia pediculicola (strain USDA)</name>
    <dbReference type="NCBI Taxonomy" id="515618"/>
    <lineage>
        <taxon>Bacteria</taxon>
        <taxon>Pseudomonadati</taxon>
        <taxon>Pseudomonadota</taxon>
        <taxon>Gammaproteobacteria</taxon>
        <taxon>Enterobacterales</taxon>
        <taxon>Enterobacteriaceae</taxon>
        <taxon>Candidatus Riesia</taxon>
    </lineage>
</organism>
<dbReference type="PANTHER" id="PTHR43405">
    <property type="entry name" value="GLYCOSYL HYDROLASE DIGH"/>
    <property type="match status" value="1"/>
</dbReference>
<keyword evidence="2" id="KW-0812">Transmembrane</keyword>
<dbReference type="Pfam" id="PF02638">
    <property type="entry name" value="GHL10"/>
    <property type="match status" value="1"/>
</dbReference>
<gene>
    <name evidence="4" type="ordered locus">RIEPE_0151</name>
</gene>
<feature type="transmembrane region" description="Helical" evidence="2">
    <location>
        <begin position="22"/>
        <end position="40"/>
    </location>
</feature>